<dbReference type="FunFam" id="1.10.287.110:FF:000001">
    <property type="entry name" value="Import inner membrane translocase subunit tim14"/>
    <property type="match status" value="1"/>
</dbReference>
<evidence type="ECO:0000256" key="12">
    <source>
        <dbReference type="SAM" id="MobiDB-lite"/>
    </source>
</evidence>
<dbReference type="InterPro" id="IPR001623">
    <property type="entry name" value="DnaJ_domain"/>
</dbReference>
<comment type="similarity">
    <text evidence="9">Belongs to the TIM14 family.</text>
</comment>
<keyword evidence="5" id="KW-0811">Translocation</keyword>
<keyword evidence="2 13" id="KW-0812">Transmembrane</keyword>
<evidence type="ECO:0000256" key="4">
    <source>
        <dbReference type="ARBA" id="ARBA00022989"/>
    </source>
</evidence>
<feature type="compositionally biased region" description="Polar residues" evidence="12">
    <location>
        <begin position="20"/>
        <end position="35"/>
    </location>
</feature>
<dbReference type="SMART" id="SM00271">
    <property type="entry name" value="DnaJ"/>
    <property type="match status" value="1"/>
</dbReference>
<evidence type="ECO:0000313" key="16">
    <source>
        <dbReference type="Proteomes" id="UP001214603"/>
    </source>
</evidence>
<keyword evidence="16" id="KW-1185">Reference proteome</keyword>
<feature type="transmembrane region" description="Helical" evidence="13">
    <location>
        <begin position="49"/>
        <end position="67"/>
    </location>
</feature>
<evidence type="ECO:0000313" key="15">
    <source>
        <dbReference type="EMBL" id="WFD04262.1"/>
    </source>
</evidence>
<evidence type="ECO:0000259" key="14">
    <source>
        <dbReference type="PROSITE" id="PS50076"/>
    </source>
</evidence>
<dbReference type="GO" id="GO:0001405">
    <property type="term" value="C:PAM complex, Tim23 associated import motor"/>
    <property type="evidence" value="ECO:0007669"/>
    <property type="project" value="TreeGrafter"/>
</dbReference>
<proteinExistence type="inferred from homology"/>
<dbReference type="PANTHER" id="PTHR12763:SF28">
    <property type="entry name" value="GEO10507P1-RELATED"/>
    <property type="match status" value="1"/>
</dbReference>
<dbReference type="InterPro" id="IPR036869">
    <property type="entry name" value="J_dom_sf"/>
</dbReference>
<dbReference type="CDD" id="cd06257">
    <property type="entry name" value="DnaJ"/>
    <property type="match status" value="1"/>
</dbReference>
<dbReference type="PROSITE" id="PS50076">
    <property type="entry name" value="DNAJ_2"/>
    <property type="match status" value="1"/>
</dbReference>
<evidence type="ECO:0000256" key="7">
    <source>
        <dbReference type="ARBA" id="ARBA00023136"/>
    </source>
</evidence>
<evidence type="ECO:0000256" key="9">
    <source>
        <dbReference type="ARBA" id="ARBA00038105"/>
    </source>
</evidence>
<evidence type="ECO:0000256" key="8">
    <source>
        <dbReference type="ARBA" id="ARBA00023186"/>
    </source>
</evidence>
<dbReference type="GO" id="GO:0001671">
    <property type="term" value="F:ATPase activator activity"/>
    <property type="evidence" value="ECO:0007669"/>
    <property type="project" value="TreeGrafter"/>
</dbReference>
<accession>A0AAF0IT64</accession>
<evidence type="ECO:0000256" key="13">
    <source>
        <dbReference type="SAM" id="Phobius"/>
    </source>
</evidence>
<protein>
    <recommendedName>
        <fullName evidence="10">Mitochondrial import inner membrane translocase subunit TIM14</fullName>
    </recommendedName>
    <alternativeName>
        <fullName evidence="11">Presequence translocated-associated motor subunit PAM18</fullName>
    </alternativeName>
</protein>
<keyword evidence="4 13" id="KW-1133">Transmembrane helix</keyword>
<dbReference type="EMBL" id="CP119940">
    <property type="protein sequence ID" value="WFD04262.1"/>
    <property type="molecule type" value="Genomic_DNA"/>
</dbReference>
<keyword evidence="8" id="KW-0143">Chaperone</keyword>
<keyword evidence="5" id="KW-0813">Transport</keyword>
<evidence type="ECO:0000256" key="11">
    <source>
        <dbReference type="ARBA" id="ARBA00041716"/>
    </source>
</evidence>
<feature type="region of interest" description="Disordered" evidence="12">
    <location>
        <begin position="19"/>
        <end position="38"/>
    </location>
</feature>
<feature type="region of interest" description="Disordered" evidence="12">
    <location>
        <begin position="120"/>
        <end position="148"/>
    </location>
</feature>
<keyword evidence="7 13" id="KW-0472">Membrane</keyword>
<dbReference type="Gene3D" id="1.10.287.110">
    <property type="entry name" value="DnaJ domain"/>
    <property type="match status" value="1"/>
</dbReference>
<evidence type="ECO:0000256" key="6">
    <source>
        <dbReference type="ARBA" id="ARBA00023128"/>
    </source>
</evidence>
<evidence type="ECO:0000256" key="10">
    <source>
        <dbReference type="ARBA" id="ARBA00040828"/>
    </source>
</evidence>
<dbReference type="AlphaFoldDB" id="A0AAF0IT64"/>
<evidence type="ECO:0000256" key="5">
    <source>
        <dbReference type="ARBA" id="ARBA00023010"/>
    </source>
</evidence>
<evidence type="ECO:0000256" key="1">
    <source>
        <dbReference type="ARBA" id="ARBA00004434"/>
    </source>
</evidence>
<organism evidence="15 16">
    <name type="scientific">Malassezia obtusa</name>
    <dbReference type="NCBI Taxonomy" id="76774"/>
    <lineage>
        <taxon>Eukaryota</taxon>
        <taxon>Fungi</taxon>
        <taxon>Dikarya</taxon>
        <taxon>Basidiomycota</taxon>
        <taxon>Ustilaginomycotina</taxon>
        <taxon>Malasseziomycetes</taxon>
        <taxon>Malasseziales</taxon>
        <taxon>Malasseziaceae</taxon>
        <taxon>Malassezia</taxon>
    </lineage>
</organism>
<evidence type="ECO:0000256" key="2">
    <source>
        <dbReference type="ARBA" id="ARBA00022692"/>
    </source>
</evidence>
<sequence>MSLLRRSLLEAAAVRPRIARTTQPAARTMSTSPFRPSSPLLLRATQPQAVATPVVVGVSLIAAGLVTRMMMKPSSSSGKWVKGGFQSKMDRKEAAQILGLRESSVTRNRIKDAHRRMMIANHPDRGGSPYLASKINEAKDLLERNTSR</sequence>
<dbReference type="GO" id="GO:0030150">
    <property type="term" value="P:protein import into mitochondrial matrix"/>
    <property type="evidence" value="ECO:0007669"/>
    <property type="project" value="TreeGrafter"/>
</dbReference>
<dbReference type="PANTHER" id="PTHR12763">
    <property type="match status" value="1"/>
</dbReference>
<evidence type="ECO:0000256" key="3">
    <source>
        <dbReference type="ARBA" id="ARBA00022792"/>
    </source>
</evidence>
<feature type="compositionally biased region" description="Basic and acidic residues" evidence="12">
    <location>
        <begin position="136"/>
        <end position="148"/>
    </location>
</feature>
<dbReference type="SUPFAM" id="SSF46565">
    <property type="entry name" value="Chaperone J-domain"/>
    <property type="match status" value="1"/>
</dbReference>
<comment type="subcellular location">
    <subcellularLocation>
        <location evidence="1">Mitochondrion inner membrane</location>
        <topology evidence="1">Single-pass membrane protein</topology>
    </subcellularLocation>
</comment>
<gene>
    <name evidence="15" type="primary">PAM18</name>
    <name evidence="15" type="ORF">MOBT1_002967</name>
</gene>
<keyword evidence="5" id="KW-0653">Protein transport</keyword>
<reference evidence="15" key="1">
    <citation type="submission" date="2023-03" db="EMBL/GenBank/DDBJ databases">
        <title>Mating type loci evolution in Malassezia.</title>
        <authorList>
            <person name="Coelho M.A."/>
        </authorList>
    </citation>
    <scope>NUCLEOTIDE SEQUENCE</scope>
    <source>
        <strain evidence="15">CBS 7876</strain>
    </source>
</reference>
<keyword evidence="6" id="KW-0496">Mitochondrion</keyword>
<dbReference type="Proteomes" id="UP001214603">
    <property type="component" value="Chromosome 7"/>
</dbReference>
<name>A0AAF0IT64_9BASI</name>
<keyword evidence="3" id="KW-0999">Mitochondrion inner membrane</keyword>
<feature type="domain" description="J" evidence="14">
    <location>
        <begin position="93"/>
        <end position="148"/>
    </location>
</feature>